<gene>
    <name evidence="3" type="ORF">NGB36_32425</name>
</gene>
<evidence type="ECO:0000313" key="3">
    <source>
        <dbReference type="EMBL" id="MCQ4085144.1"/>
    </source>
</evidence>
<dbReference type="NCBIfam" id="TIGR03083">
    <property type="entry name" value="maleylpyruvate isomerase family mycothiol-dependent enzyme"/>
    <property type="match status" value="1"/>
</dbReference>
<dbReference type="InterPro" id="IPR017517">
    <property type="entry name" value="Maleyloyr_isom"/>
</dbReference>
<organism evidence="3 4">
    <name type="scientific">Streptomyces humicola</name>
    <dbReference type="NCBI Taxonomy" id="2953240"/>
    <lineage>
        <taxon>Bacteria</taxon>
        <taxon>Bacillati</taxon>
        <taxon>Actinomycetota</taxon>
        <taxon>Actinomycetes</taxon>
        <taxon>Kitasatosporales</taxon>
        <taxon>Streptomycetaceae</taxon>
        <taxon>Streptomyces</taxon>
    </lineage>
</organism>
<dbReference type="SUPFAM" id="SSF109854">
    <property type="entry name" value="DinB/YfiT-like putative metalloenzymes"/>
    <property type="match status" value="1"/>
</dbReference>
<dbReference type="EMBL" id="JANFNG010000054">
    <property type="protein sequence ID" value="MCQ4085144.1"/>
    <property type="molecule type" value="Genomic_DNA"/>
</dbReference>
<comment type="caution">
    <text evidence="3">The sequence shown here is derived from an EMBL/GenBank/DDBJ whole genome shotgun (WGS) entry which is preliminary data.</text>
</comment>
<dbReference type="InterPro" id="IPR034660">
    <property type="entry name" value="DinB/YfiT-like"/>
</dbReference>
<keyword evidence="4" id="KW-1185">Reference proteome</keyword>
<evidence type="ECO:0000313" key="4">
    <source>
        <dbReference type="Proteomes" id="UP001057702"/>
    </source>
</evidence>
<dbReference type="Gene3D" id="3.30.1050.40">
    <property type="match status" value="1"/>
</dbReference>
<evidence type="ECO:0000259" key="2">
    <source>
        <dbReference type="Pfam" id="PF17844"/>
    </source>
</evidence>
<feature type="domain" description="Bacterial SCP orthologue" evidence="2">
    <location>
        <begin position="175"/>
        <end position="267"/>
    </location>
</feature>
<sequence length="269" mass="28447">MPPRSRKARAYDPVMTRTALLAQARALCGAVRGLAPEAYAAPTRLGAWTVRELVVHICRQVEILPRALAVDPPAGKPDVTLTRWALSTVRIAGLLDEDTREAMALTLDPSARLERACDALDAALAEGIPERLVLIALGTPGATMSAADFAVTRLVELVVHADDLRDAAGADVPLDRQALAAATRLLADALAEKAPGNAVELRIPPYAAVQCVEGPRHTRGTPPNVVETDPCTWLRLATGRTGWAAALEAAELSASGERADLSPYLPVLV</sequence>
<reference evidence="3" key="1">
    <citation type="submission" date="2022-06" db="EMBL/GenBank/DDBJ databases">
        <title>Draft genome sequence of Streptomyces sp. RB6PN25 isolated from peat swamp forest in Thailand.</title>
        <authorList>
            <person name="Duangmal K."/>
            <person name="Klaysubun C."/>
        </authorList>
    </citation>
    <scope>NUCLEOTIDE SEQUENCE</scope>
    <source>
        <strain evidence="3">RB6PN25</strain>
    </source>
</reference>
<proteinExistence type="predicted"/>
<dbReference type="InterPro" id="IPR041629">
    <property type="entry name" value="SCP_3"/>
</dbReference>
<protein>
    <submittedName>
        <fullName evidence="3">Sterol carrier family protein</fullName>
    </submittedName>
</protein>
<dbReference type="Pfam" id="PF11716">
    <property type="entry name" value="MDMPI_N"/>
    <property type="match status" value="1"/>
</dbReference>
<dbReference type="RefSeq" id="WP_255924265.1">
    <property type="nucleotide sequence ID" value="NZ_JANFNG010000054.1"/>
</dbReference>
<dbReference type="InterPro" id="IPR024344">
    <property type="entry name" value="MDMPI_metal-binding"/>
</dbReference>
<accession>A0ABT1Q5F1</accession>
<name>A0ABT1Q5F1_9ACTN</name>
<dbReference type="Proteomes" id="UP001057702">
    <property type="component" value="Unassembled WGS sequence"/>
</dbReference>
<evidence type="ECO:0000259" key="1">
    <source>
        <dbReference type="Pfam" id="PF11716"/>
    </source>
</evidence>
<dbReference type="Pfam" id="PF17844">
    <property type="entry name" value="SCP_3"/>
    <property type="match status" value="1"/>
</dbReference>
<feature type="domain" description="Mycothiol-dependent maleylpyruvate isomerase metal-binding" evidence="1">
    <location>
        <begin position="21"/>
        <end position="165"/>
    </location>
</feature>